<reference evidence="1" key="1">
    <citation type="submission" date="2016-07" db="EMBL/GenBank/DDBJ databases">
        <authorList>
            <person name="Bretaudeau A."/>
        </authorList>
    </citation>
    <scope>NUCLEOTIDE SEQUENCE</scope>
    <source>
        <strain evidence="1">Rice</strain>
        <tissue evidence="1">Whole body</tissue>
    </source>
</reference>
<name>A0A2H1X2Q8_SPOFR</name>
<protein>
    <submittedName>
        <fullName evidence="1">SFRICE_036404</fullName>
    </submittedName>
</protein>
<dbReference type="EMBL" id="ODYU01012961">
    <property type="protein sequence ID" value="SOQ59518.1"/>
    <property type="molecule type" value="Genomic_DNA"/>
</dbReference>
<evidence type="ECO:0000313" key="1">
    <source>
        <dbReference type="EMBL" id="SOQ59518.1"/>
    </source>
</evidence>
<accession>A0A2H1X2Q8</accession>
<sequence>MEMQLLRFEVGGSSLDSGKFGPREYLPVQYKKHDRDSRTPHLSPKAEPLYTNVVIQKSFNSNVPPCRSLCEWISRMYLFLRVENHPMASPALGEDDFKGICFESSGLEY</sequence>
<dbReference type="AlphaFoldDB" id="A0A2H1X2Q8"/>
<organism evidence="1">
    <name type="scientific">Spodoptera frugiperda</name>
    <name type="common">Fall armyworm</name>
    <dbReference type="NCBI Taxonomy" id="7108"/>
    <lineage>
        <taxon>Eukaryota</taxon>
        <taxon>Metazoa</taxon>
        <taxon>Ecdysozoa</taxon>
        <taxon>Arthropoda</taxon>
        <taxon>Hexapoda</taxon>
        <taxon>Insecta</taxon>
        <taxon>Pterygota</taxon>
        <taxon>Neoptera</taxon>
        <taxon>Endopterygota</taxon>
        <taxon>Lepidoptera</taxon>
        <taxon>Glossata</taxon>
        <taxon>Ditrysia</taxon>
        <taxon>Noctuoidea</taxon>
        <taxon>Noctuidae</taxon>
        <taxon>Amphipyrinae</taxon>
        <taxon>Spodoptera</taxon>
    </lineage>
</organism>
<proteinExistence type="predicted"/>
<gene>
    <name evidence="1" type="ORF">SFRICE_036404</name>
</gene>